<keyword evidence="1 5" id="KW-0805">Transcription regulation</keyword>
<evidence type="ECO:0000313" key="8">
    <source>
        <dbReference type="Proteomes" id="UP001141434"/>
    </source>
</evidence>
<evidence type="ECO:0000256" key="2">
    <source>
        <dbReference type="ARBA" id="ARBA00023125"/>
    </source>
</evidence>
<feature type="domain" description="Alpha box" evidence="6">
    <location>
        <begin position="120"/>
        <end position="175"/>
    </location>
</feature>
<dbReference type="PROSITE" id="PS51325">
    <property type="entry name" value="ALPHA_BOX"/>
    <property type="match status" value="1"/>
</dbReference>
<dbReference type="InterPro" id="IPR006856">
    <property type="entry name" value="MATalpha_HMGbox"/>
</dbReference>
<evidence type="ECO:0000313" key="7">
    <source>
        <dbReference type="EMBL" id="KAJ5114665.1"/>
    </source>
</evidence>
<dbReference type="GeneID" id="81390176"/>
<reference evidence="7" key="1">
    <citation type="submission" date="2022-11" db="EMBL/GenBank/DDBJ databases">
        <authorList>
            <person name="Petersen C."/>
        </authorList>
    </citation>
    <scope>NUCLEOTIDE SEQUENCE</scope>
    <source>
        <strain evidence="7">IBT 34128</strain>
    </source>
</reference>
<dbReference type="OrthoDB" id="5398665at2759"/>
<dbReference type="GO" id="GO:0045895">
    <property type="term" value="P:positive regulation of mating-type specific transcription, DNA-templated"/>
    <property type="evidence" value="ECO:0007669"/>
    <property type="project" value="InterPro"/>
</dbReference>
<evidence type="ECO:0000256" key="5">
    <source>
        <dbReference type="RuleBase" id="RU003516"/>
    </source>
</evidence>
<evidence type="ECO:0000259" key="6">
    <source>
        <dbReference type="PROSITE" id="PS51325"/>
    </source>
</evidence>
<dbReference type="GO" id="GO:0008301">
    <property type="term" value="F:DNA binding, bending"/>
    <property type="evidence" value="ECO:0007669"/>
    <property type="project" value="InterPro"/>
</dbReference>
<name>A0A9W9GAZ0_9EURO</name>
<sequence length="350" mass="39106">METAVTISPPPSPTEIMLYRYLTSITAFEAANILGSCPENTRLADYAAKVVAELPASFFEQPIPVPEGPHFVFENNKFFLDLGSGEEVIPPVLESSGPVNGHPAMGKVVPTRRVPDRPGRRLRPLNSFMVFRTYCSPVFPGIPQKTKSAAISTMWDSDTIKDKWAVLARAYTVIRDEYEIANPSLPEFVELTSVLFGLPTPKDYLRYSGWEIAETGAGFDLIQTGENCVHEYLSVDEPLSVEDVLSYCELVDYAVPKDDSTSQQNFQNESVLAIGAHTWVFNDEGERKVSDNEFEVEEMYSELDPVIDFDIEPIYDPDQVLQLDSDVPMQNLDALNAYLTYDFSTAVDDL</sequence>
<dbReference type="EMBL" id="JAPMSZ010000001">
    <property type="protein sequence ID" value="KAJ5114665.1"/>
    <property type="molecule type" value="Genomic_DNA"/>
</dbReference>
<dbReference type="RefSeq" id="XP_056515858.1">
    <property type="nucleotide sequence ID" value="XM_056651008.1"/>
</dbReference>
<comment type="subcellular location">
    <subcellularLocation>
        <location evidence="5">Nucleus</location>
    </subcellularLocation>
</comment>
<evidence type="ECO:0000256" key="1">
    <source>
        <dbReference type="ARBA" id="ARBA00023015"/>
    </source>
</evidence>
<evidence type="ECO:0000256" key="4">
    <source>
        <dbReference type="ARBA" id="ARBA00023242"/>
    </source>
</evidence>
<protein>
    <submittedName>
        <fullName evidence="7">Transcriptional regulator family: HMG</fullName>
    </submittedName>
</protein>
<proteinExistence type="inferred from homology"/>
<keyword evidence="3 5" id="KW-0804">Transcription</keyword>
<evidence type="ECO:0000256" key="3">
    <source>
        <dbReference type="ARBA" id="ARBA00023163"/>
    </source>
</evidence>
<gene>
    <name evidence="7" type="ORF">NUU61_000424</name>
</gene>
<reference evidence="7" key="2">
    <citation type="journal article" date="2023" name="IMA Fungus">
        <title>Comparative genomic study of the Penicillium genus elucidates a diverse pangenome and 15 lateral gene transfer events.</title>
        <authorList>
            <person name="Petersen C."/>
            <person name="Sorensen T."/>
            <person name="Nielsen M.R."/>
            <person name="Sondergaard T.E."/>
            <person name="Sorensen J.L."/>
            <person name="Fitzpatrick D.A."/>
            <person name="Frisvad J.C."/>
            <person name="Nielsen K.L."/>
        </authorList>
    </citation>
    <scope>NUCLEOTIDE SEQUENCE</scope>
    <source>
        <strain evidence="7">IBT 34128</strain>
    </source>
</reference>
<dbReference type="Proteomes" id="UP001141434">
    <property type="component" value="Unassembled WGS sequence"/>
</dbReference>
<keyword evidence="2 5" id="KW-0238">DNA-binding</keyword>
<dbReference type="AlphaFoldDB" id="A0A9W9GAZ0"/>
<keyword evidence="4 5" id="KW-0539">Nucleus</keyword>
<dbReference type="SUPFAM" id="SSF47095">
    <property type="entry name" value="HMG-box"/>
    <property type="match status" value="1"/>
</dbReference>
<comment type="caution">
    <text evidence="7">The sequence shown here is derived from an EMBL/GenBank/DDBJ whole genome shotgun (WGS) entry which is preliminary data.</text>
</comment>
<dbReference type="GO" id="GO:0005634">
    <property type="term" value="C:nucleus"/>
    <property type="evidence" value="ECO:0007669"/>
    <property type="project" value="UniProtKB-SubCell"/>
</dbReference>
<comment type="similarity">
    <text evidence="5">Belongs to the MATALPHA1 family.</text>
</comment>
<dbReference type="InterPro" id="IPR036910">
    <property type="entry name" value="HMG_box_dom_sf"/>
</dbReference>
<dbReference type="Pfam" id="PF04769">
    <property type="entry name" value="MATalpha_HMGbox"/>
    <property type="match status" value="1"/>
</dbReference>
<keyword evidence="8" id="KW-1185">Reference proteome</keyword>
<accession>A0A9W9GAZ0</accession>
<organism evidence="7 8">
    <name type="scientific">Penicillium alfredii</name>
    <dbReference type="NCBI Taxonomy" id="1506179"/>
    <lineage>
        <taxon>Eukaryota</taxon>
        <taxon>Fungi</taxon>
        <taxon>Dikarya</taxon>
        <taxon>Ascomycota</taxon>
        <taxon>Pezizomycotina</taxon>
        <taxon>Eurotiomycetes</taxon>
        <taxon>Eurotiomycetidae</taxon>
        <taxon>Eurotiales</taxon>
        <taxon>Aspergillaceae</taxon>
        <taxon>Penicillium</taxon>
    </lineage>
</organism>